<gene>
    <name evidence="2" type="ORF">F7725_023234</name>
</gene>
<comment type="caution">
    <text evidence="2">The sequence shown here is derived from an EMBL/GenBank/DDBJ whole genome shotgun (WGS) entry which is preliminary data.</text>
</comment>
<protein>
    <submittedName>
        <fullName evidence="2">Uncharacterized protein</fullName>
    </submittedName>
</protein>
<dbReference type="Proteomes" id="UP000518266">
    <property type="component" value="Unassembled WGS sequence"/>
</dbReference>
<reference evidence="2 3" key="1">
    <citation type="submission" date="2020-03" db="EMBL/GenBank/DDBJ databases">
        <title>Dissostichus mawsoni Genome sequencing and assembly.</title>
        <authorList>
            <person name="Park H."/>
        </authorList>
    </citation>
    <scope>NUCLEOTIDE SEQUENCE [LARGE SCALE GENOMIC DNA]</scope>
    <source>
        <strain evidence="2">DM0001</strain>
        <tissue evidence="2">Muscle</tissue>
    </source>
</reference>
<feature type="compositionally biased region" description="Basic and acidic residues" evidence="1">
    <location>
        <begin position="200"/>
        <end position="215"/>
    </location>
</feature>
<name>A0A7J5Z2A3_DISMA</name>
<evidence type="ECO:0000313" key="2">
    <source>
        <dbReference type="EMBL" id="KAF3855179.1"/>
    </source>
</evidence>
<feature type="compositionally biased region" description="Basic and acidic residues" evidence="1">
    <location>
        <begin position="62"/>
        <end position="77"/>
    </location>
</feature>
<organism evidence="2 3">
    <name type="scientific">Dissostichus mawsoni</name>
    <name type="common">Antarctic cod</name>
    <dbReference type="NCBI Taxonomy" id="36200"/>
    <lineage>
        <taxon>Eukaryota</taxon>
        <taxon>Metazoa</taxon>
        <taxon>Chordata</taxon>
        <taxon>Craniata</taxon>
        <taxon>Vertebrata</taxon>
        <taxon>Euteleostomi</taxon>
        <taxon>Actinopterygii</taxon>
        <taxon>Neopterygii</taxon>
        <taxon>Teleostei</taxon>
        <taxon>Neoteleostei</taxon>
        <taxon>Acanthomorphata</taxon>
        <taxon>Eupercaria</taxon>
        <taxon>Perciformes</taxon>
        <taxon>Notothenioidei</taxon>
        <taxon>Nototheniidae</taxon>
        <taxon>Dissostichus</taxon>
    </lineage>
</organism>
<evidence type="ECO:0000313" key="3">
    <source>
        <dbReference type="Proteomes" id="UP000518266"/>
    </source>
</evidence>
<feature type="compositionally biased region" description="Basic and acidic residues" evidence="1">
    <location>
        <begin position="175"/>
        <end position="188"/>
    </location>
</feature>
<dbReference type="AlphaFoldDB" id="A0A7J5Z2A3"/>
<accession>A0A7J5Z2A3</accession>
<feature type="non-terminal residue" evidence="2">
    <location>
        <position position="1"/>
    </location>
</feature>
<sequence length="215" mass="23831">RACNFGGNNTDSRVVTAKVSNVRVGCVRRGSHCAVQTVGENRTHSPRVADGWRYNQPSQDGRYIHGSESRAAPRESRSLRRTAAADNVLHESFCGLGLLFITINLGSPYPKKHLRRAHSPRRDIDIGNTAPLKTSMTVKTKAVMETRCRVDPAADPPAVRRGKGDPRFGCIHRGTQREKDRETTRDRPSSSSSLSSPLPHPEKEVRTDVREVLTD</sequence>
<feature type="region of interest" description="Disordered" evidence="1">
    <location>
        <begin position="56"/>
        <end position="77"/>
    </location>
</feature>
<proteinExistence type="predicted"/>
<feature type="region of interest" description="Disordered" evidence="1">
    <location>
        <begin position="151"/>
        <end position="215"/>
    </location>
</feature>
<dbReference type="EMBL" id="JAAKFY010000007">
    <property type="protein sequence ID" value="KAF3855179.1"/>
    <property type="molecule type" value="Genomic_DNA"/>
</dbReference>
<keyword evidence="3" id="KW-1185">Reference proteome</keyword>
<evidence type="ECO:0000256" key="1">
    <source>
        <dbReference type="SAM" id="MobiDB-lite"/>
    </source>
</evidence>